<gene>
    <name evidence="1" type="ORF">IZO911_LOCUS45922</name>
</gene>
<protein>
    <submittedName>
        <fullName evidence="1">Uncharacterized protein</fullName>
    </submittedName>
</protein>
<dbReference type="AlphaFoldDB" id="A0A815US99"/>
<evidence type="ECO:0000313" key="2">
    <source>
        <dbReference type="Proteomes" id="UP000663860"/>
    </source>
</evidence>
<organism evidence="1 2">
    <name type="scientific">Adineta steineri</name>
    <dbReference type="NCBI Taxonomy" id="433720"/>
    <lineage>
        <taxon>Eukaryota</taxon>
        <taxon>Metazoa</taxon>
        <taxon>Spiralia</taxon>
        <taxon>Gnathifera</taxon>
        <taxon>Rotifera</taxon>
        <taxon>Eurotatoria</taxon>
        <taxon>Bdelloidea</taxon>
        <taxon>Adinetida</taxon>
        <taxon>Adinetidae</taxon>
        <taxon>Adineta</taxon>
    </lineage>
</organism>
<dbReference type="Proteomes" id="UP000663860">
    <property type="component" value="Unassembled WGS sequence"/>
</dbReference>
<proteinExistence type="predicted"/>
<sequence>MHYEDLWMYVGNTSKLVGIKEFPAEWR</sequence>
<evidence type="ECO:0000313" key="1">
    <source>
        <dbReference type="EMBL" id="CAF1523768.1"/>
    </source>
</evidence>
<name>A0A815US99_9BILA</name>
<accession>A0A815US99</accession>
<dbReference type="EMBL" id="CAJNOE010006464">
    <property type="protein sequence ID" value="CAF1523768.1"/>
    <property type="molecule type" value="Genomic_DNA"/>
</dbReference>
<comment type="caution">
    <text evidence="1">The sequence shown here is derived from an EMBL/GenBank/DDBJ whole genome shotgun (WGS) entry which is preliminary data.</text>
</comment>
<reference evidence="1" key="1">
    <citation type="submission" date="2021-02" db="EMBL/GenBank/DDBJ databases">
        <authorList>
            <person name="Nowell W R."/>
        </authorList>
    </citation>
    <scope>NUCLEOTIDE SEQUENCE</scope>
</reference>
<feature type="non-terminal residue" evidence="1">
    <location>
        <position position="27"/>
    </location>
</feature>